<reference evidence="5 6" key="1">
    <citation type="submission" date="2019-11" db="EMBL/GenBank/DDBJ databases">
        <title>Genome sequence of Moorella glycerini DSM11254.</title>
        <authorList>
            <person name="Poehlein A."/>
            <person name="Boeer T."/>
            <person name="Daniel R."/>
        </authorList>
    </citation>
    <scope>NUCLEOTIDE SEQUENCE [LARGE SCALE GENOMIC DNA]</scope>
    <source>
        <strain evidence="5 6">DSM 11254</strain>
    </source>
</reference>
<dbReference type="PANTHER" id="PTHR42939">
    <property type="entry name" value="ABC TRANSPORTER ATP-BINDING PROTEIN ALBC-RELATED"/>
    <property type="match status" value="1"/>
</dbReference>
<organism evidence="5 6">
    <name type="scientific">Neomoorella glycerini</name>
    <dbReference type="NCBI Taxonomy" id="55779"/>
    <lineage>
        <taxon>Bacteria</taxon>
        <taxon>Bacillati</taxon>
        <taxon>Bacillota</taxon>
        <taxon>Clostridia</taxon>
        <taxon>Neomoorellales</taxon>
        <taxon>Neomoorellaceae</taxon>
        <taxon>Neomoorella</taxon>
    </lineage>
</organism>
<dbReference type="RefSeq" id="WP_156271706.1">
    <property type="nucleotide sequence ID" value="NZ_CP046244.1"/>
</dbReference>
<evidence type="ECO:0000256" key="1">
    <source>
        <dbReference type="ARBA" id="ARBA00022448"/>
    </source>
</evidence>
<protein>
    <submittedName>
        <fullName evidence="5">ABC transporter ATP-binding protein NatA</fullName>
    </submittedName>
</protein>
<proteinExistence type="predicted"/>
<dbReference type="EMBL" id="CP046244">
    <property type="protein sequence ID" value="QGP91307.1"/>
    <property type="molecule type" value="Genomic_DNA"/>
</dbReference>
<accession>A0A6I5ZNW8</accession>
<dbReference type="CDD" id="cd03230">
    <property type="entry name" value="ABC_DR_subfamily_A"/>
    <property type="match status" value="1"/>
</dbReference>
<gene>
    <name evidence="5" type="primary">natA</name>
    <name evidence="5" type="ORF">MGLY_06380</name>
</gene>
<dbReference type="InterPro" id="IPR003593">
    <property type="entry name" value="AAA+_ATPase"/>
</dbReference>
<keyword evidence="3 5" id="KW-0067">ATP-binding</keyword>
<name>A0A6I5ZNW8_9FIRM</name>
<dbReference type="AlphaFoldDB" id="A0A6I5ZNW8"/>
<dbReference type="PROSITE" id="PS50893">
    <property type="entry name" value="ABC_TRANSPORTER_2"/>
    <property type="match status" value="1"/>
</dbReference>
<evidence type="ECO:0000256" key="3">
    <source>
        <dbReference type="ARBA" id="ARBA00022840"/>
    </source>
</evidence>
<dbReference type="PROSITE" id="PS00211">
    <property type="entry name" value="ABC_TRANSPORTER_1"/>
    <property type="match status" value="1"/>
</dbReference>
<dbReference type="GO" id="GO:0016887">
    <property type="term" value="F:ATP hydrolysis activity"/>
    <property type="evidence" value="ECO:0007669"/>
    <property type="project" value="InterPro"/>
</dbReference>
<dbReference type="Proteomes" id="UP000425916">
    <property type="component" value="Chromosome"/>
</dbReference>
<evidence type="ECO:0000313" key="6">
    <source>
        <dbReference type="Proteomes" id="UP000425916"/>
    </source>
</evidence>
<dbReference type="InterPro" id="IPR003439">
    <property type="entry name" value="ABC_transporter-like_ATP-bd"/>
</dbReference>
<keyword evidence="1" id="KW-0813">Transport</keyword>
<keyword evidence="2" id="KW-0547">Nucleotide-binding</keyword>
<evidence type="ECO:0000259" key="4">
    <source>
        <dbReference type="PROSITE" id="PS50893"/>
    </source>
</evidence>
<dbReference type="Pfam" id="PF00005">
    <property type="entry name" value="ABC_tran"/>
    <property type="match status" value="1"/>
</dbReference>
<evidence type="ECO:0000256" key="2">
    <source>
        <dbReference type="ARBA" id="ARBA00022741"/>
    </source>
</evidence>
<dbReference type="OrthoDB" id="9804819at2"/>
<dbReference type="GO" id="GO:0005524">
    <property type="term" value="F:ATP binding"/>
    <property type="evidence" value="ECO:0007669"/>
    <property type="project" value="UniProtKB-KW"/>
</dbReference>
<dbReference type="InterPro" id="IPR027417">
    <property type="entry name" value="P-loop_NTPase"/>
</dbReference>
<dbReference type="PANTHER" id="PTHR42939:SF1">
    <property type="entry name" value="ABC TRANSPORTER ATP-BINDING PROTEIN ALBC-RELATED"/>
    <property type="match status" value="1"/>
</dbReference>
<keyword evidence="6" id="KW-1185">Reference proteome</keyword>
<sequence>MIELNHLTKVYHQGQVKAVDDLNLRVQAGELFGFLGPNGAGKTTTIKMMAGLLTPTSGEVIINGHNMARDPLAAKGSLGFVPDNPDIWEKLTGLEYLQFLADVYRVPAAARQARVEELAATFELQDALGDNIQSYSHGMRQKLVLIGALIHRPPVLILDEPMVGLDPSSAYLLMDILRRHCDAGNTVFFSTHILEVAERLCDRVGIINKGRLVTLGTMEEIKARHSQGEETLEQIFLEITGANLPPERMDLNTSKALNNLGQHAIPR</sequence>
<feature type="domain" description="ABC transporter" evidence="4">
    <location>
        <begin position="2"/>
        <end position="234"/>
    </location>
</feature>
<dbReference type="SUPFAM" id="SSF52540">
    <property type="entry name" value="P-loop containing nucleoside triphosphate hydrolases"/>
    <property type="match status" value="1"/>
</dbReference>
<dbReference type="Gene3D" id="3.40.50.300">
    <property type="entry name" value="P-loop containing nucleotide triphosphate hydrolases"/>
    <property type="match status" value="1"/>
</dbReference>
<dbReference type="InterPro" id="IPR017871">
    <property type="entry name" value="ABC_transporter-like_CS"/>
</dbReference>
<evidence type="ECO:0000313" key="5">
    <source>
        <dbReference type="EMBL" id="QGP91307.1"/>
    </source>
</evidence>
<dbReference type="SMART" id="SM00382">
    <property type="entry name" value="AAA"/>
    <property type="match status" value="1"/>
</dbReference>
<dbReference type="InterPro" id="IPR051782">
    <property type="entry name" value="ABC_Transporter_VariousFunc"/>
</dbReference>